<dbReference type="RefSeq" id="WP_021288507.1">
    <property type="nucleotide sequence ID" value="NZ_AUPZ01000021.1"/>
</dbReference>
<keyword evidence="1" id="KW-1133">Transmembrane helix</keyword>
<dbReference type="STRING" id="1172190.M947_11370"/>
<reference evidence="3 4" key="1">
    <citation type="submission" date="2013-07" db="EMBL/GenBank/DDBJ databases">
        <title>Sulfurimonas hongkongensis AST-10 Genome Sequencing.</title>
        <authorList>
            <person name="Cai L."/>
            <person name="Zhang T."/>
        </authorList>
    </citation>
    <scope>NUCLEOTIDE SEQUENCE [LARGE SCALE GENOMIC DNA]</scope>
    <source>
        <strain evidence="3 4">AST-10</strain>
    </source>
</reference>
<dbReference type="PATRIC" id="fig|1172190.3.peg.2192"/>
<feature type="transmembrane region" description="Helical" evidence="1">
    <location>
        <begin position="179"/>
        <end position="198"/>
    </location>
</feature>
<feature type="transmembrane region" description="Helical" evidence="1">
    <location>
        <begin position="266"/>
        <end position="287"/>
    </location>
</feature>
<evidence type="ECO:0000259" key="2">
    <source>
        <dbReference type="Pfam" id="PF01757"/>
    </source>
</evidence>
<dbReference type="AlphaFoldDB" id="T0IZX9"/>
<feature type="transmembrane region" description="Helical" evidence="1">
    <location>
        <begin position="20"/>
        <end position="44"/>
    </location>
</feature>
<feature type="transmembrane region" description="Helical" evidence="1">
    <location>
        <begin position="207"/>
        <end position="225"/>
    </location>
</feature>
<sequence length="325" mass="37055">MFGYLRFILASMVVLSHTGVSIYGLSPGVMAVVLFYVLAGYVVSHLYEDIFKNKKNRLRYFIKDRLLRIFPLYIYIATLTLIFINLTSLSHSSYSITAILGNLFIIPLNYYMYADFALLSASGVDWWLIPPAWSLGTELQAYLLLALTINKKTIFISLSLISFTIYIIANLSILHPDHFGYRFIIGVFFIFSVGAAINKSHLTHNRYFLIFIYTSMTTLMTIFSIKNYFSPTYTKETFIALLVGIPLIYALKHIKIKLPLNSLLGSLSYGVFLSHFLSIWILQYLGFSKNHSLLYLISIFILSILVSYSGIVLIEKKVTKLRGIA</sequence>
<proteinExistence type="predicted"/>
<dbReference type="EMBL" id="AUPZ01000021">
    <property type="protein sequence ID" value="EQB34360.1"/>
    <property type="molecule type" value="Genomic_DNA"/>
</dbReference>
<keyword evidence="1" id="KW-0812">Transmembrane</keyword>
<dbReference type="PANTHER" id="PTHR23028">
    <property type="entry name" value="ACETYLTRANSFERASE"/>
    <property type="match status" value="1"/>
</dbReference>
<dbReference type="eggNOG" id="COG1835">
    <property type="taxonomic scope" value="Bacteria"/>
</dbReference>
<feature type="domain" description="Acyltransferase 3" evidence="2">
    <location>
        <begin position="4"/>
        <end position="308"/>
    </location>
</feature>
<name>T0IZX9_9BACT</name>
<feature type="transmembrane region" description="Helical" evidence="1">
    <location>
        <begin position="92"/>
        <end position="112"/>
    </location>
</feature>
<dbReference type="InterPro" id="IPR050879">
    <property type="entry name" value="Acyltransferase_3"/>
</dbReference>
<comment type="caution">
    <text evidence="3">The sequence shown here is derived from an EMBL/GenBank/DDBJ whole genome shotgun (WGS) entry which is preliminary data.</text>
</comment>
<protein>
    <recommendedName>
        <fullName evidence="2">Acyltransferase 3 domain-containing protein</fullName>
    </recommendedName>
</protein>
<evidence type="ECO:0000313" key="4">
    <source>
        <dbReference type="Proteomes" id="UP000015520"/>
    </source>
</evidence>
<dbReference type="GO" id="GO:0016747">
    <property type="term" value="F:acyltransferase activity, transferring groups other than amino-acyl groups"/>
    <property type="evidence" value="ECO:0007669"/>
    <property type="project" value="InterPro"/>
</dbReference>
<accession>T0IZX9</accession>
<dbReference type="InterPro" id="IPR002656">
    <property type="entry name" value="Acyl_transf_3_dom"/>
</dbReference>
<evidence type="ECO:0000256" key="1">
    <source>
        <dbReference type="SAM" id="Phobius"/>
    </source>
</evidence>
<feature type="transmembrane region" description="Helical" evidence="1">
    <location>
        <begin position="65"/>
        <end position="86"/>
    </location>
</feature>
<evidence type="ECO:0000313" key="3">
    <source>
        <dbReference type="EMBL" id="EQB34360.1"/>
    </source>
</evidence>
<dbReference type="OrthoDB" id="9796461at2"/>
<feature type="transmembrane region" description="Helical" evidence="1">
    <location>
        <begin position="154"/>
        <end position="173"/>
    </location>
</feature>
<feature type="transmembrane region" description="Helical" evidence="1">
    <location>
        <begin position="293"/>
        <end position="314"/>
    </location>
</feature>
<gene>
    <name evidence="3" type="ORF">M947_11370</name>
</gene>
<feature type="transmembrane region" description="Helical" evidence="1">
    <location>
        <begin position="237"/>
        <end position="254"/>
    </location>
</feature>
<dbReference type="Pfam" id="PF01757">
    <property type="entry name" value="Acyl_transf_3"/>
    <property type="match status" value="1"/>
</dbReference>
<keyword evidence="4" id="KW-1185">Reference proteome</keyword>
<organism evidence="3 4">
    <name type="scientific">Sulfurimonas hongkongensis</name>
    <dbReference type="NCBI Taxonomy" id="1172190"/>
    <lineage>
        <taxon>Bacteria</taxon>
        <taxon>Pseudomonadati</taxon>
        <taxon>Campylobacterota</taxon>
        <taxon>Epsilonproteobacteria</taxon>
        <taxon>Campylobacterales</taxon>
        <taxon>Sulfurimonadaceae</taxon>
        <taxon>Sulfurimonas</taxon>
    </lineage>
</organism>
<dbReference type="Proteomes" id="UP000015520">
    <property type="component" value="Unassembled WGS sequence"/>
</dbReference>
<keyword evidence="1" id="KW-0472">Membrane</keyword>